<dbReference type="OrthoDB" id="2138472at2"/>
<keyword evidence="4" id="KW-1185">Reference proteome</keyword>
<dbReference type="InterPro" id="IPR003797">
    <property type="entry name" value="DegV"/>
</dbReference>
<evidence type="ECO:0000256" key="1">
    <source>
        <dbReference type="ARBA" id="ARBA00003238"/>
    </source>
</evidence>
<dbReference type="InterPro" id="IPR050270">
    <property type="entry name" value="DegV_domain_contain"/>
</dbReference>
<dbReference type="GO" id="GO:0008289">
    <property type="term" value="F:lipid binding"/>
    <property type="evidence" value="ECO:0007669"/>
    <property type="project" value="UniProtKB-KW"/>
</dbReference>
<dbReference type="PANTHER" id="PTHR33434:SF2">
    <property type="entry name" value="FATTY ACID-BINDING PROTEIN TM_1468"/>
    <property type="match status" value="1"/>
</dbReference>
<dbReference type="SUPFAM" id="SSF82549">
    <property type="entry name" value="DAK1/DegV-like"/>
    <property type="match status" value="1"/>
</dbReference>
<dbReference type="Proteomes" id="UP000051697">
    <property type="component" value="Unassembled WGS sequence"/>
</dbReference>
<protein>
    <submittedName>
        <fullName evidence="3">DegV family protein</fullName>
    </submittedName>
</protein>
<evidence type="ECO:0000313" key="4">
    <source>
        <dbReference type="Proteomes" id="UP000051697"/>
    </source>
</evidence>
<sequence>MTYKIVYDSAANVIKPAIENSSSVPLHMIIDGVDYVDDATLNLDQFKVKLQQCEKSGTACASVMDWMAAFGDAETVFCITITGALSGNYASAMLAKETYEETYPNRQVYVIDSKSAGPKMALLVEKVTALIADGMDPQAIATEIEKAKRKTELLFVLSSLTNLAKNGRVSPLLAKVTGMMGIRVVGRSSTAGEFEMIAKHRGEKKAFKDILNEMAKSGYSSGKVQIAHHDHLDGAEKLKQLIMERFNTKEIQIVATTALCSYYAEDGGIMLGFEIQ</sequence>
<dbReference type="AlphaFoldDB" id="A0A0R1RLP6"/>
<gene>
    <name evidence="3" type="ORF">FC70_GL000134</name>
</gene>
<dbReference type="Gene3D" id="3.40.50.10440">
    <property type="entry name" value="Dihydroxyacetone kinase, domain 1"/>
    <property type="match status" value="1"/>
</dbReference>
<dbReference type="KEGG" id="lol:LACOL_1615"/>
<dbReference type="RefSeq" id="WP_057889097.1">
    <property type="nucleotide sequence ID" value="NZ_AZFE01000002.1"/>
</dbReference>
<organism evidence="3 4">
    <name type="scientific">Paucilactobacillus oligofermentans DSM 15707 = LMG 22743</name>
    <dbReference type="NCBI Taxonomy" id="1423778"/>
    <lineage>
        <taxon>Bacteria</taxon>
        <taxon>Bacillati</taxon>
        <taxon>Bacillota</taxon>
        <taxon>Bacilli</taxon>
        <taxon>Lactobacillales</taxon>
        <taxon>Lactobacillaceae</taxon>
        <taxon>Paucilactobacillus</taxon>
    </lineage>
</organism>
<comment type="function">
    <text evidence="1">May bind long-chain fatty acids, such as palmitate, and may play a role in lipid transport or fatty acid metabolism.</text>
</comment>
<dbReference type="PANTHER" id="PTHR33434">
    <property type="entry name" value="DEGV DOMAIN-CONTAINING PROTEIN DR_1986-RELATED"/>
    <property type="match status" value="1"/>
</dbReference>
<dbReference type="InterPro" id="IPR043168">
    <property type="entry name" value="DegV_C"/>
</dbReference>
<reference evidence="3 4" key="1">
    <citation type="journal article" date="2015" name="Genome Announc.">
        <title>Expanding the biotechnology potential of lactobacilli through comparative genomics of 213 strains and associated genera.</title>
        <authorList>
            <person name="Sun Z."/>
            <person name="Harris H.M."/>
            <person name="McCann A."/>
            <person name="Guo C."/>
            <person name="Argimon S."/>
            <person name="Zhang W."/>
            <person name="Yang X."/>
            <person name="Jeffery I.B."/>
            <person name="Cooney J.C."/>
            <person name="Kagawa T.F."/>
            <person name="Liu W."/>
            <person name="Song Y."/>
            <person name="Salvetti E."/>
            <person name="Wrobel A."/>
            <person name="Rasinkangas P."/>
            <person name="Parkhill J."/>
            <person name="Rea M.C."/>
            <person name="O'Sullivan O."/>
            <person name="Ritari J."/>
            <person name="Douillard F.P."/>
            <person name="Paul Ross R."/>
            <person name="Yang R."/>
            <person name="Briner A.E."/>
            <person name="Felis G.E."/>
            <person name="de Vos W.M."/>
            <person name="Barrangou R."/>
            <person name="Klaenhammer T.R."/>
            <person name="Caufield P.W."/>
            <person name="Cui Y."/>
            <person name="Zhang H."/>
            <person name="O'Toole P.W."/>
        </authorList>
    </citation>
    <scope>NUCLEOTIDE SEQUENCE [LARGE SCALE GENOMIC DNA]</scope>
    <source>
        <strain evidence="3 4">DSM 15707</strain>
    </source>
</reference>
<dbReference type="PROSITE" id="PS51482">
    <property type="entry name" value="DEGV"/>
    <property type="match status" value="1"/>
</dbReference>
<proteinExistence type="predicted"/>
<keyword evidence="2" id="KW-0446">Lipid-binding</keyword>
<dbReference type="Gene3D" id="2.20.28.50">
    <property type="entry name" value="degv family protein"/>
    <property type="match status" value="1"/>
</dbReference>
<evidence type="ECO:0000256" key="2">
    <source>
        <dbReference type="ARBA" id="ARBA00023121"/>
    </source>
</evidence>
<dbReference type="EMBL" id="AZFE01000002">
    <property type="protein sequence ID" value="KRL58061.1"/>
    <property type="molecule type" value="Genomic_DNA"/>
</dbReference>
<dbReference type="STRING" id="1423778.FC70_GL000134"/>
<name>A0A0R1RLP6_9LACO</name>
<dbReference type="PATRIC" id="fig|1423778.4.peg.149"/>
<dbReference type="Gene3D" id="3.30.1180.10">
    <property type="match status" value="1"/>
</dbReference>
<comment type="caution">
    <text evidence="3">The sequence shown here is derived from an EMBL/GenBank/DDBJ whole genome shotgun (WGS) entry which is preliminary data.</text>
</comment>
<evidence type="ECO:0000313" key="3">
    <source>
        <dbReference type="EMBL" id="KRL58061.1"/>
    </source>
</evidence>
<dbReference type="Pfam" id="PF02645">
    <property type="entry name" value="DegV"/>
    <property type="match status" value="1"/>
</dbReference>
<accession>A0A0R1RLP6</accession>
<dbReference type="NCBIfam" id="TIGR00762">
    <property type="entry name" value="DegV"/>
    <property type="match status" value="1"/>
</dbReference>